<evidence type="ECO:0000259" key="1">
    <source>
        <dbReference type="Pfam" id="PF00108"/>
    </source>
</evidence>
<dbReference type="SUPFAM" id="SSF53901">
    <property type="entry name" value="Thiolase-like"/>
    <property type="match status" value="2"/>
</dbReference>
<feature type="domain" description="Thiolase C-terminal" evidence="2">
    <location>
        <begin position="248"/>
        <end position="373"/>
    </location>
</feature>
<dbReference type="InterPro" id="IPR002155">
    <property type="entry name" value="Thiolase"/>
</dbReference>
<dbReference type="InterPro" id="IPR016039">
    <property type="entry name" value="Thiolase-like"/>
</dbReference>
<name>D2XBJ0_9BACT</name>
<feature type="domain" description="Thiolase N-terminal" evidence="1">
    <location>
        <begin position="8"/>
        <end position="219"/>
    </location>
</feature>
<evidence type="ECO:0000259" key="2">
    <source>
        <dbReference type="Pfam" id="PF22691"/>
    </source>
</evidence>
<dbReference type="CDD" id="cd00829">
    <property type="entry name" value="SCP-x_thiolase"/>
    <property type="match status" value="1"/>
</dbReference>
<reference evidence="3" key="1">
    <citation type="journal article" date="2010" name="J. Bacteriol.">
        <title>Combined genomic and proteomic approaches identify gene clusters involved in anaerobic 2-methylnaphthalene degradation in the sulfate-reducing enrichment culture N47.</title>
        <authorList>
            <person name="Selesi D."/>
            <person name="Jehmlich N."/>
            <person name="von Bergen M."/>
            <person name="Schmidt F."/>
            <person name="Rattei T."/>
            <person name="Tischler P."/>
            <person name="Lueders T."/>
            <person name="Meckenstock R.U."/>
        </authorList>
    </citation>
    <scope>NUCLEOTIDE SEQUENCE</scope>
</reference>
<proteinExistence type="predicted"/>
<dbReference type="GO" id="GO:0016747">
    <property type="term" value="F:acyltransferase activity, transferring groups other than amino-acyl groups"/>
    <property type="evidence" value="ECO:0007669"/>
    <property type="project" value="InterPro"/>
</dbReference>
<dbReference type="PIRSF" id="PIRSF000429">
    <property type="entry name" value="Ac-CoA_Ac_transf"/>
    <property type="match status" value="1"/>
</dbReference>
<protein>
    <submittedName>
        <fullName evidence="3">Putative naphthyl-2-oxomethyl-succinyl-CoA thiolase subunit</fullName>
    </submittedName>
</protein>
<gene>
    <name evidence="3" type="primary">bnsB</name>
</gene>
<dbReference type="Pfam" id="PF00108">
    <property type="entry name" value="Thiolase_N"/>
    <property type="match status" value="1"/>
</dbReference>
<dbReference type="InterPro" id="IPR020616">
    <property type="entry name" value="Thiolase_N"/>
</dbReference>
<dbReference type="Pfam" id="PF22691">
    <property type="entry name" value="Thiolase_C_1"/>
    <property type="match status" value="1"/>
</dbReference>
<dbReference type="EMBL" id="GU080112">
    <property type="protein sequence ID" value="ADB04309.1"/>
    <property type="molecule type" value="Genomic_DNA"/>
</dbReference>
<feature type="non-terminal residue" evidence="3">
    <location>
        <position position="389"/>
    </location>
</feature>
<organism evidence="3">
    <name type="scientific">bacterium enrichment culture clone N47</name>
    <dbReference type="NCBI Taxonomy" id="700510"/>
    <lineage>
        <taxon>Bacteria</taxon>
        <taxon>environmental samples</taxon>
    </lineage>
</organism>
<sequence>MKLQREVYIAGVGETIFGRHKLDYDALGRQAAMQAMKGSNIDRPDVIQSAYVGNGTNLMTTGQRVFKILGMCGQMPIINVESACSSGAMAVYCAAKDVATGLTEISLAVGAENHTMHRETGAAFAPDMSDIEGMQGAVMTGKYSLRANRYMYETGATIEDLAMVTVKNRRHATNNPHAWFKGDISIEEVISSRMVAYPLTLHQCCGIADGAGAVVVCSKEMIKKLGIKKPVKIAGTVVRSGPFHNMPRDITGDDITEASSRQLYDESGIGPKEVDILELHDAFTIAEILYYECMELCEKGDSLKFLRDGQSTYGGQCVVSPRGGMLSYGHPIGASGAAQIAANVKQLRGECAGYQVEPIPKVAMSHVTGGGLAGTEHAACTMTMLVRGW</sequence>
<dbReference type="InterPro" id="IPR055140">
    <property type="entry name" value="Thiolase_C_2"/>
</dbReference>
<evidence type="ECO:0000313" key="3">
    <source>
        <dbReference type="EMBL" id="ADB04309.1"/>
    </source>
</evidence>
<dbReference type="Gene3D" id="3.40.47.10">
    <property type="match status" value="1"/>
</dbReference>
<dbReference type="KEGG" id="ag:ADB04309"/>
<dbReference type="PANTHER" id="PTHR42870:SF1">
    <property type="entry name" value="NON-SPECIFIC LIPID-TRANSFER PROTEIN-LIKE 2"/>
    <property type="match status" value="1"/>
</dbReference>
<accession>D2XBJ0</accession>
<dbReference type="PANTHER" id="PTHR42870">
    <property type="entry name" value="ACETYL-COA C-ACETYLTRANSFERASE"/>
    <property type="match status" value="1"/>
</dbReference>
<dbReference type="AlphaFoldDB" id="D2XBJ0"/>